<dbReference type="GO" id="GO:0008270">
    <property type="term" value="F:zinc ion binding"/>
    <property type="evidence" value="ECO:0007669"/>
    <property type="project" value="UniProtKB-KW"/>
</dbReference>
<accession>A0AAW1I6U8</accession>
<evidence type="ECO:0000256" key="6">
    <source>
        <dbReference type="SAM" id="Phobius"/>
    </source>
</evidence>
<sequence>MSSNSSNSTNNSFTFRVCKCGIPVATKTSWTTQNPGRRFVTCKFYNPDSMMSGCNFFRWIDDDMTNWQRHVINRLVMENKCLKNEVRRQDRGIDENSSDHEAMEVYVEKLENKCNMLTNEVEVLKSEKKRVKLVLGCVIFLLFIVYGKLGM</sequence>
<keyword evidence="5" id="KW-0175">Coiled coil</keyword>
<dbReference type="EMBL" id="JBDFQZ010000005">
    <property type="protein sequence ID" value="KAK9724891.1"/>
    <property type="molecule type" value="Genomic_DNA"/>
</dbReference>
<evidence type="ECO:0000313" key="10">
    <source>
        <dbReference type="Proteomes" id="UP001443914"/>
    </source>
</evidence>
<evidence type="ECO:0000259" key="7">
    <source>
        <dbReference type="PROSITE" id="PS51999"/>
    </source>
</evidence>
<proteinExistence type="predicted"/>
<dbReference type="PROSITE" id="PS51999">
    <property type="entry name" value="ZF_GRF"/>
    <property type="match status" value="1"/>
</dbReference>
<feature type="domain" description="GRF-type" evidence="7">
    <location>
        <begin position="18"/>
        <end position="63"/>
    </location>
</feature>
<evidence type="ECO:0000313" key="9">
    <source>
        <dbReference type="EMBL" id="KAK9724891.1"/>
    </source>
</evidence>
<evidence type="ECO:0000256" key="4">
    <source>
        <dbReference type="PROSITE-ProRule" id="PRU01343"/>
    </source>
</evidence>
<reference evidence="8 10" key="1">
    <citation type="submission" date="2024-03" db="EMBL/GenBank/DDBJ databases">
        <title>WGS assembly of Saponaria officinalis var. Norfolk2.</title>
        <authorList>
            <person name="Jenkins J."/>
            <person name="Shu S."/>
            <person name="Grimwood J."/>
            <person name="Barry K."/>
            <person name="Goodstein D."/>
            <person name="Schmutz J."/>
            <person name="Leebens-Mack J."/>
            <person name="Osbourn A."/>
        </authorList>
    </citation>
    <scope>NUCLEOTIDE SEQUENCE [LARGE SCALE GENOMIC DNA]</scope>
    <source>
        <strain evidence="10">cv. Norfolk2</strain>
        <strain evidence="8">JIC</strain>
        <tissue evidence="8">Leaf</tissue>
    </source>
</reference>
<feature type="coiled-coil region" evidence="5">
    <location>
        <begin position="100"/>
        <end position="127"/>
    </location>
</feature>
<keyword evidence="6" id="KW-0812">Transmembrane</keyword>
<protein>
    <recommendedName>
        <fullName evidence="7">GRF-type domain-containing protein</fullName>
    </recommendedName>
</protein>
<dbReference type="AlphaFoldDB" id="A0AAW1I6U8"/>
<keyword evidence="10" id="KW-1185">Reference proteome</keyword>
<evidence type="ECO:0000313" key="8">
    <source>
        <dbReference type="EMBL" id="KAK9684325.1"/>
    </source>
</evidence>
<keyword evidence="6" id="KW-0472">Membrane</keyword>
<feature type="transmembrane region" description="Helical" evidence="6">
    <location>
        <begin position="133"/>
        <end position="149"/>
    </location>
</feature>
<dbReference type="EMBL" id="JBDFQZ010000010">
    <property type="protein sequence ID" value="KAK9684325.1"/>
    <property type="molecule type" value="Genomic_DNA"/>
</dbReference>
<evidence type="ECO:0000256" key="1">
    <source>
        <dbReference type="ARBA" id="ARBA00022723"/>
    </source>
</evidence>
<name>A0AAW1I6U8_SAPOF</name>
<keyword evidence="1" id="KW-0479">Metal-binding</keyword>
<dbReference type="InterPro" id="IPR010666">
    <property type="entry name" value="Znf_GRF"/>
</dbReference>
<evidence type="ECO:0000256" key="2">
    <source>
        <dbReference type="ARBA" id="ARBA00022771"/>
    </source>
</evidence>
<keyword evidence="3" id="KW-0862">Zinc</keyword>
<dbReference type="Proteomes" id="UP001443914">
    <property type="component" value="Unassembled WGS sequence"/>
</dbReference>
<comment type="caution">
    <text evidence="8">The sequence shown here is derived from an EMBL/GenBank/DDBJ whole genome shotgun (WGS) entry which is preliminary data.</text>
</comment>
<evidence type="ECO:0000256" key="3">
    <source>
        <dbReference type="ARBA" id="ARBA00022833"/>
    </source>
</evidence>
<gene>
    <name evidence="9" type="ORF">RND81_05G106400</name>
    <name evidence="8" type="ORF">RND81_10G202500</name>
</gene>
<evidence type="ECO:0000256" key="5">
    <source>
        <dbReference type="SAM" id="Coils"/>
    </source>
</evidence>
<keyword evidence="2 4" id="KW-0863">Zinc-finger</keyword>
<dbReference type="Pfam" id="PF06839">
    <property type="entry name" value="Zn_ribbon_GRF"/>
    <property type="match status" value="1"/>
</dbReference>
<dbReference type="PANTHER" id="PTHR33248">
    <property type="entry name" value="ZINC ION-BINDING PROTEIN"/>
    <property type="match status" value="1"/>
</dbReference>
<organism evidence="8 10">
    <name type="scientific">Saponaria officinalis</name>
    <name type="common">Common soapwort</name>
    <name type="synonym">Lychnis saponaria</name>
    <dbReference type="NCBI Taxonomy" id="3572"/>
    <lineage>
        <taxon>Eukaryota</taxon>
        <taxon>Viridiplantae</taxon>
        <taxon>Streptophyta</taxon>
        <taxon>Embryophyta</taxon>
        <taxon>Tracheophyta</taxon>
        <taxon>Spermatophyta</taxon>
        <taxon>Magnoliopsida</taxon>
        <taxon>eudicotyledons</taxon>
        <taxon>Gunneridae</taxon>
        <taxon>Pentapetalae</taxon>
        <taxon>Caryophyllales</taxon>
        <taxon>Caryophyllaceae</taxon>
        <taxon>Caryophylleae</taxon>
        <taxon>Saponaria</taxon>
    </lineage>
</organism>
<keyword evidence="6" id="KW-1133">Transmembrane helix</keyword>